<dbReference type="Proteomes" id="UP000241818">
    <property type="component" value="Unassembled WGS sequence"/>
</dbReference>
<dbReference type="GeneID" id="36572376"/>
<dbReference type="InParanoid" id="A0A2T3BB89"/>
<reference evidence="1 2" key="1">
    <citation type="journal article" date="2018" name="New Phytol.">
        <title>Comparative genomics and transcriptomics depict ericoid mycorrhizal fungi as versatile saprotrophs and plant mutualists.</title>
        <authorList>
            <person name="Martino E."/>
            <person name="Morin E."/>
            <person name="Grelet G.A."/>
            <person name="Kuo A."/>
            <person name="Kohler A."/>
            <person name="Daghino S."/>
            <person name="Barry K.W."/>
            <person name="Cichocki N."/>
            <person name="Clum A."/>
            <person name="Dockter R.B."/>
            <person name="Hainaut M."/>
            <person name="Kuo R.C."/>
            <person name="LaButti K."/>
            <person name="Lindahl B.D."/>
            <person name="Lindquist E.A."/>
            <person name="Lipzen A."/>
            <person name="Khouja H.R."/>
            <person name="Magnuson J."/>
            <person name="Murat C."/>
            <person name="Ohm R.A."/>
            <person name="Singer S.W."/>
            <person name="Spatafora J.W."/>
            <person name="Wang M."/>
            <person name="Veneault-Fourrey C."/>
            <person name="Henrissat B."/>
            <person name="Grigoriev I.V."/>
            <person name="Martin F.M."/>
            <person name="Perotto S."/>
        </authorList>
    </citation>
    <scope>NUCLEOTIDE SEQUENCE [LARGE SCALE GENOMIC DNA]</scope>
    <source>
        <strain evidence="1 2">ATCC 22711</strain>
    </source>
</reference>
<organism evidence="1 2">
    <name type="scientific">Amorphotheca resinae ATCC 22711</name>
    <dbReference type="NCBI Taxonomy" id="857342"/>
    <lineage>
        <taxon>Eukaryota</taxon>
        <taxon>Fungi</taxon>
        <taxon>Dikarya</taxon>
        <taxon>Ascomycota</taxon>
        <taxon>Pezizomycotina</taxon>
        <taxon>Leotiomycetes</taxon>
        <taxon>Helotiales</taxon>
        <taxon>Amorphothecaceae</taxon>
        <taxon>Amorphotheca</taxon>
    </lineage>
</organism>
<keyword evidence="2" id="KW-1185">Reference proteome</keyword>
<evidence type="ECO:0000313" key="2">
    <source>
        <dbReference type="Proteomes" id="UP000241818"/>
    </source>
</evidence>
<dbReference type="RefSeq" id="XP_024724191.1">
    <property type="nucleotide sequence ID" value="XM_024864295.1"/>
</dbReference>
<gene>
    <name evidence="1" type="ORF">M430DRAFT_204282</name>
</gene>
<protein>
    <submittedName>
        <fullName evidence="1">Uncharacterized protein</fullName>
    </submittedName>
</protein>
<sequence length="215" mass="23842">MPSSQRGTPTDCAQSCMGHCVQYRTRTLNGRARIALPISPLRWQCSRALGAMGAILPVTARPHNPLLVARRKAREAAESSGLLLLNLSCYRIRETHVWRPAAYQNFTEHFLGGQPRARQDPATSPWAGVPFWVPRVVLPYPFRFLDAQTSVARGSEGSRGARVHVVHEGAMPMTPRCPLAGVVKCTEYTQVCIPQLSRTEKLPKYLSQQISIADL</sequence>
<evidence type="ECO:0000313" key="1">
    <source>
        <dbReference type="EMBL" id="PSS25592.1"/>
    </source>
</evidence>
<name>A0A2T3BB89_AMORE</name>
<dbReference type="AlphaFoldDB" id="A0A2T3BB89"/>
<accession>A0A2T3BB89</accession>
<proteinExistence type="predicted"/>
<dbReference type="EMBL" id="KZ679007">
    <property type="protein sequence ID" value="PSS25592.1"/>
    <property type="molecule type" value="Genomic_DNA"/>
</dbReference>